<comment type="subcellular location">
    <subcellularLocation>
        <location evidence="1">Cell membrane</location>
        <topology evidence="1">Multi-pass membrane protein</topology>
    </subcellularLocation>
</comment>
<feature type="transmembrane region" description="Helical" evidence="11">
    <location>
        <begin position="67"/>
        <end position="95"/>
    </location>
</feature>
<protein>
    <submittedName>
        <fullName evidence="13">Histidine kinase</fullName>
    </submittedName>
</protein>
<dbReference type="GO" id="GO:0005886">
    <property type="term" value="C:plasma membrane"/>
    <property type="evidence" value="ECO:0007669"/>
    <property type="project" value="UniProtKB-SubCell"/>
</dbReference>
<comment type="caution">
    <text evidence="13">The sequence shown here is derived from an EMBL/GenBank/DDBJ whole genome shotgun (WGS) entry which is preliminary data.</text>
</comment>
<dbReference type="InterPro" id="IPR003594">
    <property type="entry name" value="HATPase_dom"/>
</dbReference>
<feature type="transmembrane region" description="Helical" evidence="11">
    <location>
        <begin position="101"/>
        <end position="120"/>
    </location>
</feature>
<dbReference type="PANTHER" id="PTHR34220:SF7">
    <property type="entry name" value="SENSOR HISTIDINE KINASE YPDA"/>
    <property type="match status" value="1"/>
</dbReference>
<keyword evidence="2" id="KW-1003">Cell membrane</keyword>
<keyword evidence="14" id="KW-1185">Reference proteome</keyword>
<dbReference type="Pfam" id="PF07694">
    <property type="entry name" value="5TM-5TMR_LYT"/>
    <property type="match status" value="1"/>
</dbReference>
<feature type="domain" description="Histidine kinase" evidence="12">
    <location>
        <begin position="300"/>
        <end position="399"/>
    </location>
</feature>
<evidence type="ECO:0000256" key="8">
    <source>
        <dbReference type="ARBA" id="ARBA00022989"/>
    </source>
</evidence>
<feature type="transmembrane region" description="Helical" evidence="11">
    <location>
        <begin position="132"/>
        <end position="154"/>
    </location>
</feature>
<keyword evidence="10 11" id="KW-0472">Membrane</keyword>
<gene>
    <name evidence="13" type="ORF">H4Q31_01000</name>
</gene>
<dbReference type="PROSITE" id="PS50109">
    <property type="entry name" value="HIS_KIN"/>
    <property type="match status" value="1"/>
</dbReference>
<keyword evidence="7" id="KW-0067">ATP-binding</keyword>
<dbReference type="AlphaFoldDB" id="A0A841T8Z3"/>
<evidence type="ECO:0000256" key="1">
    <source>
        <dbReference type="ARBA" id="ARBA00004651"/>
    </source>
</evidence>
<evidence type="ECO:0000256" key="3">
    <source>
        <dbReference type="ARBA" id="ARBA00022679"/>
    </source>
</evidence>
<evidence type="ECO:0000256" key="6">
    <source>
        <dbReference type="ARBA" id="ARBA00022777"/>
    </source>
</evidence>
<dbReference type="InterPro" id="IPR050640">
    <property type="entry name" value="Bact_2-comp_sensor_kinase"/>
</dbReference>
<evidence type="ECO:0000256" key="2">
    <source>
        <dbReference type="ARBA" id="ARBA00022475"/>
    </source>
</evidence>
<evidence type="ECO:0000256" key="9">
    <source>
        <dbReference type="ARBA" id="ARBA00023012"/>
    </source>
</evidence>
<keyword evidence="5" id="KW-0547">Nucleotide-binding</keyword>
<evidence type="ECO:0000256" key="5">
    <source>
        <dbReference type="ARBA" id="ARBA00022741"/>
    </source>
</evidence>
<keyword evidence="4 11" id="KW-0812">Transmembrane</keyword>
<dbReference type="SMART" id="SM00387">
    <property type="entry name" value="HATPase_c"/>
    <property type="match status" value="1"/>
</dbReference>
<evidence type="ECO:0000256" key="7">
    <source>
        <dbReference type="ARBA" id="ARBA00022840"/>
    </source>
</evidence>
<keyword evidence="3" id="KW-0808">Transferase</keyword>
<feature type="transmembrane region" description="Helical" evidence="11">
    <location>
        <begin position="34"/>
        <end position="55"/>
    </location>
</feature>
<organism evidence="13 14">
    <name type="scientific">Cohnella lubricantis</name>
    <dbReference type="NCBI Taxonomy" id="2163172"/>
    <lineage>
        <taxon>Bacteria</taxon>
        <taxon>Bacillati</taxon>
        <taxon>Bacillota</taxon>
        <taxon>Bacilli</taxon>
        <taxon>Bacillales</taxon>
        <taxon>Paenibacillaceae</taxon>
        <taxon>Cohnella</taxon>
    </lineage>
</organism>
<dbReference type="GO" id="GO:0000155">
    <property type="term" value="F:phosphorelay sensor kinase activity"/>
    <property type="evidence" value="ECO:0007669"/>
    <property type="project" value="InterPro"/>
</dbReference>
<sequence length="405" mass="46241">MNILEDLLLQVAFVVTLIFAYQLFYSIGFGRLQYFRLTQALLFGVALVLCMTFPVHVTEQLTIDIRIVPLLLGTFYGGFETTLFLSLLILLYRAYLGMDGGFYGTTLAVFMCIPIFMYFQSRFLRADKNRRLLTAIGLTVSYCVCSFVSMALFIDMSDTFWSAILLYTAVMAAVVLIFVAMNETIRETLARNQQRLEEAKDAEIAFLRSQIQPHFLYNALNSIAALCMINPRQAEQLTLDLSRYLRSGLNFKQMDTFTTLENELELTKAYLNIEKVRFGDRLTIEYDIHADPERRIPPLILQPLVENAIKHGLMSRVKGGTVRISIQETEDRLRFAVEDNGCGMSEEKRHGVLRLDPERRGIGLRNIARRIKLIYDAGLQIESEVGVGTKVRFEIPCSLDKRRVG</sequence>
<evidence type="ECO:0000313" key="14">
    <source>
        <dbReference type="Proteomes" id="UP000574133"/>
    </source>
</evidence>
<dbReference type="GO" id="GO:0071555">
    <property type="term" value="P:cell wall organization"/>
    <property type="evidence" value="ECO:0007669"/>
    <property type="project" value="InterPro"/>
</dbReference>
<keyword evidence="6 13" id="KW-0418">Kinase</keyword>
<accession>A0A841T8Z3</accession>
<proteinExistence type="predicted"/>
<name>A0A841T8Z3_9BACL</name>
<dbReference type="Gene3D" id="3.30.565.10">
    <property type="entry name" value="Histidine kinase-like ATPase, C-terminal domain"/>
    <property type="match status" value="1"/>
</dbReference>
<dbReference type="InterPro" id="IPR005467">
    <property type="entry name" value="His_kinase_dom"/>
</dbReference>
<dbReference type="Proteomes" id="UP000574133">
    <property type="component" value="Unassembled WGS sequence"/>
</dbReference>
<dbReference type="Pfam" id="PF02518">
    <property type="entry name" value="HATPase_c"/>
    <property type="match status" value="1"/>
</dbReference>
<evidence type="ECO:0000256" key="11">
    <source>
        <dbReference type="SAM" id="Phobius"/>
    </source>
</evidence>
<dbReference type="InterPro" id="IPR011620">
    <property type="entry name" value="Sig_transdc_His_kinase_LytS_TM"/>
</dbReference>
<evidence type="ECO:0000256" key="10">
    <source>
        <dbReference type="ARBA" id="ARBA00023136"/>
    </source>
</evidence>
<dbReference type="RefSeq" id="WP_185177204.1">
    <property type="nucleotide sequence ID" value="NZ_CBCSEP010000014.1"/>
</dbReference>
<feature type="transmembrane region" description="Helical" evidence="11">
    <location>
        <begin position="7"/>
        <end position="28"/>
    </location>
</feature>
<dbReference type="GO" id="GO:0005524">
    <property type="term" value="F:ATP binding"/>
    <property type="evidence" value="ECO:0007669"/>
    <property type="project" value="UniProtKB-KW"/>
</dbReference>
<dbReference type="PANTHER" id="PTHR34220">
    <property type="entry name" value="SENSOR HISTIDINE KINASE YPDA"/>
    <property type="match status" value="1"/>
</dbReference>
<feature type="transmembrane region" description="Helical" evidence="11">
    <location>
        <begin position="160"/>
        <end position="181"/>
    </location>
</feature>
<evidence type="ECO:0000259" key="12">
    <source>
        <dbReference type="PROSITE" id="PS50109"/>
    </source>
</evidence>
<dbReference type="InterPro" id="IPR036890">
    <property type="entry name" value="HATPase_C_sf"/>
</dbReference>
<evidence type="ECO:0000313" key="13">
    <source>
        <dbReference type="EMBL" id="MBB6675898.1"/>
    </source>
</evidence>
<keyword evidence="8 11" id="KW-1133">Transmembrane helix</keyword>
<dbReference type="EMBL" id="JACJVN010000006">
    <property type="protein sequence ID" value="MBB6675898.1"/>
    <property type="molecule type" value="Genomic_DNA"/>
</dbReference>
<dbReference type="InterPro" id="IPR010559">
    <property type="entry name" value="Sig_transdc_His_kin_internal"/>
</dbReference>
<dbReference type="SUPFAM" id="SSF55874">
    <property type="entry name" value="ATPase domain of HSP90 chaperone/DNA topoisomerase II/histidine kinase"/>
    <property type="match status" value="1"/>
</dbReference>
<reference evidence="13 14" key="1">
    <citation type="submission" date="2020-08" db="EMBL/GenBank/DDBJ databases">
        <title>Cohnella phylogeny.</title>
        <authorList>
            <person name="Dunlap C."/>
        </authorList>
    </citation>
    <scope>NUCLEOTIDE SEQUENCE [LARGE SCALE GENOMIC DNA]</scope>
    <source>
        <strain evidence="13 14">DSM 103658</strain>
    </source>
</reference>
<keyword evidence="9" id="KW-0902">Two-component regulatory system</keyword>
<dbReference type="Pfam" id="PF06580">
    <property type="entry name" value="His_kinase"/>
    <property type="match status" value="1"/>
</dbReference>
<evidence type="ECO:0000256" key="4">
    <source>
        <dbReference type="ARBA" id="ARBA00022692"/>
    </source>
</evidence>